<dbReference type="Proteomes" id="UP001139721">
    <property type="component" value="Unassembled WGS sequence"/>
</dbReference>
<dbReference type="EMBL" id="JAJKBJ010000030">
    <property type="protein sequence ID" value="MCL9685571.1"/>
    <property type="molecule type" value="Genomic_DNA"/>
</dbReference>
<evidence type="ECO:0000313" key="2">
    <source>
        <dbReference type="Proteomes" id="UP001139721"/>
    </source>
</evidence>
<protein>
    <submittedName>
        <fullName evidence="1">Uncharacterized protein</fullName>
    </submittedName>
</protein>
<gene>
    <name evidence="1" type="ORF">LOX96_15825</name>
</gene>
<dbReference type="AlphaFoldDB" id="A0A9X2D326"/>
<organism evidence="1 2">
    <name type="scientific">Legionella maioricensis</name>
    <dbReference type="NCBI Taxonomy" id="2896528"/>
    <lineage>
        <taxon>Bacteria</taxon>
        <taxon>Pseudomonadati</taxon>
        <taxon>Pseudomonadota</taxon>
        <taxon>Gammaproteobacteria</taxon>
        <taxon>Legionellales</taxon>
        <taxon>Legionellaceae</taxon>
        <taxon>Legionella</taxon>
    </lineage>
</organism>
<dbReference type="RefSeq" id="WP_250424393.1">
    <property type="nucleotide sequence ID" value="NZ_JAJKBJ010000030.1"/>
</dbReference>
<proteinExistence type="predicted"/>
<reference evidence="1" key="1">
    <citation type="submission" date="2021-11" db="EMBL/GenBank/DDBJ databases">
        <title>Legionella maioricencis sp. nov., a new species isolated from hot water samples in Mallorca.</title>
        <authorList>
            <person name="Crespi S."/>
            <person name="Drasar V."/>
            <person name="Salva-Serra F."/>
            <person name="Jaen-Luchoro D."/>
            <person name="Pineiro-Iglesias B."/>
            <person name="Aliaga F."/>
            <person name="Fernandez-Juarez V."/>
            <person name="Coll G."/>
            <person name="Moore E.R.B."/>
            <person name="Bennasar-Figueras A."/>
        </authorList>
    </citation>
    <scope>NUCLEOTIDE SEQUENCE</scope>
    <source>
        <strain evidence="1">HCPI-6</strain>
    </source>
</reference>
<keyword evidence="2" id="KW-1185">Reference proteome</keyword>
<accession>A0A9X2D326</accession>
<sequence>MNNDMTIHYDEARILIHNPLFQLIELSFLKRKKLVLLFNDQLTITQLRLLHLKTLKK</sequence>
<comment type="caution">
    <text evidence="1">The sequence shown here is derived from an EMBL/GenBank/DDBJ whole genome shotgun (WGS) entry which is preliminary data.</text>
</comment>
<name>A0A9X2D326_9GAMM</name>
<evidence type="ECO:0000313" key="1">
    <source>
        <dbReference type="EMBL" id="MCL9685571.1"/>
    </source>
</evidence>